<dbReference type="PROSITE" id="PS51450">
    <property type="entry name" value="LRR"/>
    <property type="match status" value="3"/>
</dbReference>
<feature type="region of interest" description="Disordered" evidence="18">
    <location>
        <begin position="733"/>
        <end position="761"/>
    </location>
</feature>
<evidence type="ECO:0000256" key="5">
    <source>
        <dbReference type="ARBA" id="ARBA00022614"/>
    </source>
</evidence>
<evidence type="ECO:0000256" key="15">
    <source>
        <dbReference type="ARBA" id="ARBA00067218"/>
    </source>
</evidence>
<keyword evidence="6" id="KW-0765">Sulfation</keyword>
<evidence type="ECO:0000256" key="10">
    <source>
        <dbReference type="ARBA" id="ARBA00022974"/>
    </source>
</evidence>
<dbReference type="InterPro" id="IPR032675">
    <property type="entry name" value="LRR_dom_sf"/>
</dbReference>
<comment type="similarity">
    <text evidence="2">Belongs to the small leucine-rich proteoglycan (SLRP) family. SLRP class II subfamily.</text>
</comment>
<feature type="compositionally biased region" description="Acidic residues" evidence="18">
    <location>
        <begin position="744"/>
        <end position="753"/>
    </location>
</feature>
<dbReference type="SMART" id="SM00369">
    <property type="entry name" value="LRR_TYP"/>
    <property type="match status" value="13"/>
</dbReference>
<keyword evidence="3" id="KW-0964">Secreted</keyword>
<keyword evidence="11" id="KW-1015">Disulfide bond</keyword>
<evidence type="ECO:0000256" key="13">
    <source>
        <dbReference type="ARBA" id="ARBA00060161"/>
    </source>
</evidence>
<dbReference type="InterPro" id="IPR000372">
    <property type="entry name" value="LRRNT"/>
</dbReference>
<dbReference type="OrthoDB" id="1055097at2759"/>
<comment type="subunit">
    <text evidence="14">Binds the alpha(V)beta(3)-integrin.</text>
</comment>
<dbReference type="PANTHER" id="PTHR45712:SF2">
    <property type="entry name" value="ASPORIN"/>
    <property type="match status" value="1"/>
</dbReference>
<evidence type="ECO:0000256" key="7">
    <source>
        <dbReference type="ARBA" id="ARBA00022729"/>
    </source>
</evidence>
<feature type="domain" description="LRRNT" evidence="19">
    <location>
        <begin position="32"/>
        <end position="64"/>
    </location>
</feature>
<evidence type="ECO:0000256" key="14">
    <source>
        <dbReference type="ARBA" id="ARBA00065765"/>
    </source>
</evidence>
<keyword evidence="5" id="KW-0433">Leucine-rich repeat</keyword>
<evidence type="ECO:0000256" key="8">
    <source>
        <dbReference type="ARBA" id="ARBA00022737"/>
    </source>
</evidence>
<keyword evidence="8" id="KW-0677">Repeat</keyword>
<evidence type="ECO:0000259" key="19">
    <source>
        <dbReference type="SMART" id="SM00013"/>
    </source>
</evidence>
<keyword evidence="4" id="KW-0272">Extracellular matrix</keyword>
<keyword evidence="10" id="KW-0654">Proteoglycan</keyword>
<comment type="caution">
    <text evidence="20">The sequence shown here is derived from an EMBL/GenBank/DDBJ whole genome shotgun (WGS) entry which is preliminary data.</text>
</comment>
<feature type="domain" description="LRRNT" evidence="19">
    <location>
        <begin position="403"/>
        <end position="437"/>
    </location>
</feature>
<evidence type="ECO:0000256" key="17">
    <source>
        <dbReference type="ARBA" id="ARBA00083850"/>
    </source>
</evidence>
<evidence type="ECO:0000256" key="11">
    <source>
        <dbReference type="ARBA" id="ARBA00023157"/>
    </source>
</evidence>
<dbReference type="PANTHER" id="PTHR45712">
    <property type="entry name" value="AGAP008170-PA"/>
    <property type="match status" value="1"/>
</dbReference>
<evidence type="ECO:0000313" key="20">
    <source>
        <dbReference type="EMBL" id="RMC00085.1"/>
    </source>
</evidence>
<gene>
    <name evidence="20" type="ORF">DUI87_23495</name>
</gene>
<dbReference type="STRING" id="333673.A0A3M0JHD3"/>
<evidence type="ECO:0000256" key="3">
    <source>
        <dbReference type="ARBA" id="ARBA00022525"/>
    </source>
</evidence>
<evidence type="ECO:0000313" key="21">
    <source>
        <dbReference type="Proteomes" id="UP000269221"/>
    </source>
</evidence>
<accession>A0A3M0JHD3</accession>
<evidence type="ECO:0000256" key="1">
    <source>
        <dbReference type="ARBA" id="ARBA00004498"/>
    </source>
</evidence>
<protein>
    <recommendedName>
        <fullName evidence="15">Osteomodulin</fullName>
    </recommendedName>
    <alternativeName>
        <fullName evidence="17">Keratan sulfate proteoglycan osteomodulin</fullName>
    </alternativeName>
    <alternativeName>
        <fullName evidence="16">Osteoadherin</fullName>
    </alternativeName>
</protein>
<dbReference type="InterPro" id="IPR003591">
    <property type="entry name" value="Leu-rich_rpt_typical-subtyp"/>
</dbReference>
<dbReference type="Proteomes" id="UP000269221">
    <property type="component" value="Unassembled WGS sequence"/>
</dbReference>
<comment type="function">
    <text evidence="13">May be implicated in biomineralization processes. Has a function in binding of osteoblasts via the alpha(V)beta(3)-integrin.</text>
</comment>
<dbReference type="Pfam" id="PF00560">
    <property type="entry name" value="LRR_1"/>
    <property type="match status" value="1"/>
</dbReference>
<dbReference type="FunFam" id="3.80.10.10:FF:000455">
    <property type="entry name" value="Osteomodulin"/>
    <property type="match status" value="1"/>
</dbReference>
<name>A0A3M0JHD3_HIRRU</name>
<keyword evidence="21" id="KW-1185">Reference proteome</keyword>
<evidence type="ECO:0000256" key="6">
    <source>
        <dbReference type="ARBA" id="ARBA00022641"/>
    </source>
</evidence>
<evidence type="ECO:0000256" key="18">
    <source>
        <dbReference type="SAM" id="MobiDB-lite"/>
    </source>
</evidence>
<keyword evidence="12" id="KW-0325">Glycoprotein</keyword>
<dbReference type="AlphaFoldDB" id="A0A3M0JHD3"/>
<comment type="subcellular location">
    <subcellularLocation>
        <location evidence="1">Secreted</location>
        <location evidence="1">Extracellular space</location>
        <location evidence="1">Extracellular matrix</location>
    </subcellularLocation>
</comment>
<sequence length="761" mass="87734">MEDDDDDDDDDNSLFPTTEPILPLIPFDLFPTCPFGCQCYVRVVHCSDLGLTSIPRNIPPDTRMIDLQNNKIKEVKENDLQGLTSLYALALNNNKIYKIHPKAFQPTKRLRRLYLSHNQLTEIPTNLPRTLAELRIHANKVKKIPKDVFKGMKSLHVLEMSANPLNNDGIEPGAFEGVNIYHIRIAEAKLTSIPKDLPSSLLELHLDDNKITGIELEDFNRYKDLQRLGLGNNKIKEVENGSFANIPSIREIHLEKNKLKKVPPGLPDLKYLQVVFLHSNHIAKLGVNDFCPTGRRKKKALYSGISLFNNPVKYWEVQPSTFRCILARNSVQLGNFLKPQHINSNMGIQSYLLIVHLLWAALVFCQYEDYDFEDEYGGEPDQVPYYFNPNTQVEVPHFPFPVECAKECFCPPAFPLSMYCDHRKLKTIPNIPSHVQQLYLQNNNIEAVPAGPFTNATFIREINLSYNNIKFHMIDHGVFAKFSNLVQLHLQHNELEEFPFPLPSSLERLLLGFNKISRLPGNALEGLPNMTMLDLCNNLLDDSVFKEKPFSNMKNLMQLNLGNNKLQTMPPDLPPSLQHLSLENNSISRIPENYFNRLPQIIAVRMSHNNLQNIPHNTFNLPNLLELHLGHNKLKQVFYIPRSLQHLYIEDNEIENINVTVMCPTLDPLNIRQLTYIRVDQNRLTSPISTYAFFCFPLIRTIYYGEQNVTGSRPSQLRTPVFRRFLTPEEFQEAEDNHETLNQETEEDHEAEDSYLHPYYH</sequence>
<evidence type="ECO:0000256" key="2">
    <source>
        <dbReference type="ARBA" id="ARBA00005818"/>
    </source>
</evidence>
<dbReference type="GO" id="GO:0005615">
    <property type="term" value="C:extracellular space"/>
    <property type="evidence" value="ECO:0007669"/>
    <property type="project" value="TreeGrafter"/>
</dbReference>
<reference evidence="20 21" key="1">
    <citation type="submission" date="2018-07" db="EMBL/GenBank/DDBJ databases">
        <title>A high quality draft genome assembly of the barn swallow (H. rustica rustica).</title>
        <authorList>
            <person name="Formenti G."/>
            <person name="Chiara M."/>
            <person name="Poveda L."/>
            <person name="Francoijs K.-J."/>
            <person name="Bonisoli-Alquati A."/>
            <person name="Canova L."/>
            <person name="Gianfranceschi L."/>
            <person name="Horner D.S."/>
            <person name="Saino N."/>
        </authorList>
    </citation>
    <scope>NUCLEOTIDE SEQUENCE [LARGE SCALE GENOMIC DNA]</scope>
    <source>
        <strain evidence="20">Chelidonia</strain>
        <tissue evidence="20">Blood</tissue>
    </source>
</reference>
<dbReference type="SMART" id="SM00364">
    <property type="entry name" value="LRR_BAC"/>
    <property type="match status" value="8"/>
</dbReference>
<organism evidence="20 21">
    <name type="scientific">Hirundo rustica rustica</name>
    <dbReference type="NCBI Taxonomy" id="333673"/>
    <lineage>
        <taxon>Eukaryota</taxon>
        <taxon>Metazoa</taxon>
        <taxon>Chordata</taxon>
        <taxon>Craniata</taxon>
        <taxon>Vertebrata</taxon>
        <taxon>Euteleostomi</taxon>
        <taxon>Archelosauria</taxon>
        <taxon>Archosauria</taxon>
        <taxon>Dinosauria</taxon>
        <taxon>Saurischia</taxon>
        <taxon>Theropoda</taxon>
        <taxon>Coelurosauria</taxon>
        <taxon>Aves</taxon>
        <taxon>Neognathae</taxon>
        <taxon>Neoaves</taxon>
        <taxon>Telluraves</taxon>
        <taxon>Australaves</taxon>
        <taxon>Passeriformes</taxon>
        <taxon>Sylvioidea</taxon>
        <taxon>Hirundinidae</taxon>
        <taxon>Hirundo</taxon>
    </lineage>
</organism>
<dbReference type="InterPro" id="IPR001611">
    <property type="entry name" value="Leu-rich_rpt"/>
</dbReference>
<dbReference type="SMART" id="SM00013">
    <property type="entry name" value="LRRNT"/>
    <property type="match status" value="2"/>
</dbReference>
<evidence type="ECO:0000256" key="4">
    <source>
        <dbReference type="ARBA" id="ARBA00022530"/>
    </source>
</evidence>
<dbReference type="EMBL" id="QRBI01000145">
    <property type="protein sequence ID" value="RMC00085.1"/>
    <property type="molecule type" value="Genomic_DNA"/>
</dbReference>
<dbReference type="SUPFAM" id="SSF52058">
    <property type="entry name" value="L domain-like"/>
    <property type="match status" value="2"/>
</dbReference>
<dbReference type="GO" id="GO:0007155">
    <property type="term" value="P:cell adhesion"/>
    <property type="evidence" value="ECO:0007669"/>
    <property type="project" value="UniProtKB-KW"/>
</dbReference>
<keyword evidence="9" id="KW-0130">Cell adhesion</keyword>
<dbReference type="Gene3D" id="3.80.10.10">
    <property type="entry name" value="Ribonuclease Inhibitor"/>
    <property type="match status" value="4"/>
</dbReference>
<dbReference type="Pfam" id="PF01462">
    <property type="entry name" value="LRRNT"/>
    <property type="match status" value="2"/>
</dbReference>
<evidence type="ECO:0000256" key="12">
    <source>
        <dbReference type="ARBA" id="ARBA00023180"/>
    </source>
</evidence>
<evidence type="ECO:0000256" key="16">
    <source>
        <dbReference type="ARBA" id="ARBA00077189"/>
    </source>
</evidence>
<keyword evidence="7" id="KW-0732">Signal</keyword>
<dbReference type="InterPro" id="IPR050333">
    <property type="entry name" value="SLRP"/>
</dbReference>
<proteinExistence type="inferred from homology"/>
<evidence type="ECO:0000256" key="9">
    <source>
        <dbReference type="ARBA" id="ARBA00022889"/>
    </source>
</evidence>
<dbReference type="Pfam" id="PF13855">
    <property type="entry name" value="LRR_8"/>
    <property type="match status" value="5"/>
</dbReference>